<dbReference type="GO" id="GO:0005739">
    <property type="term" value="C:mitochondrion"/>
    <property type="evidence" value="ECO:0007669"/>
    <property type="project" value="UniProtKB-SubCell"/>
</dbReference>
<keyword evidence="5" id="KW-1185">Reference proteome</keyword>
<keyword evidence="4" id="KW-0496">Mitochondrion</keyword>
<evidence type="ECO:0000256" key="1">
    <source>
        <dbReference type="ARBA" id="ARBA00004173"/>
    </source>
</evidence>
<dbReference type="Pfam" id="PF22330">
    <property type="entry name" value="Rib_mS39_PPR"/>
    <property type="match status" value="1"/>
</dbReference>
<dbReference type="AlphaFoldDB" id="A0A8N5F4V1"/>
<reference evidence="6" key="1">
    <citation type="submission" date="2025-08" db="UniProtKB">
        <authorList>
            <consortium name="RefSeq"/>
        </authorList>
    </citation>
    <scope>IDENTIFICATION</scope>
</reference>
<proteinExistence type="predicted"/>
<accession>A0A8N5F4V1</accession>
<comment type="subcellular location">
    <subcellularLocation>
        <location evidence="1">Mitochondrion</location>
    </subcellularLocation>
</comment>
<dbReference type="GO" id="GO:0019843">
    <property type="term" value="F:rRNA binding"/>
    <property type="evidence" value="ECO:0007669"/>
    <property type="project" value="InterPro"/>
</dbReference>
<evidence type="ECO:0000313" key="5">
    <source>
        <dbReference type="Proteomes" id="UP000504602"/>
    </source>
</evidence>
<dbReference type="GeneID" id="115949438"/>
<gene>
    <name evidence="6" type="primary">LOC115949438</name>
</gene>
<sequence length="98" mass="11286">MFQDDPFLMPRNAANSRLYSLSKESGRNAAKYIIKNFPQYFDKTFAEPNVPCLMPQTLTPQTEGVSEEALRERIHLRMVKESVDMFDQLLQAGMWSPA</sequence>
<evidence type="ECO:0000256" key="3">
    <source>
        <dbReference type="ARBA" id="ARBA00022946"/>
    </source>
</evidence>
<organism evidence="5 6">
    <name type="scientific">Geospiza fortis</name>
    <name type="common">Medium ground-finch</name>
    <dbReference type="NCBI Taxonomy" id="48883"/>
    <lineage>
        <taxon>Eukaryota</taxon>
        <taxon>Metazoa</taxon>
        <taxon>Chordata</taxon>
        <taxon>Craniata</taxon>
        <taxon>Vertebrata</taxon>
        <taxon>Euteleostomi</taxon>
        <taxon>Archelosauria</taxon>
        <taxon>Archosauria</taxon>
        <taxon>Dinosauria</taxon>
        <taxon>Saurischia</taxon>
        <taxon>Theropoda</taxon>
        <taxon>Coelurosauria</taxon>
        <taxon>Aves</taxon>
        <taxon>Neognathae</taxon>
        <taxon>Neoaves</taxon>
        <taxon>Telluraves</taxon>
        <taxon>Australaves</taxon>
        <taxon>Passeriformes</taxon>
        <taxon>Thraupidae</taxon>
        <taxon>Geospiza</taxon>
    </lineage>
</organism>
<dbReference type="OrthoDB" id="185373at2759"/>
<evidence type="ECO:0000256" key="2">
    <source>
        <dbReference type="ARBA" id="ARBA00022737"/>
    </source>
</evidence>
<dbReference type="RefSeq" id="XP_030921807.1">
    <property type="nucleotide sequence ID" value="XM_031065947.1"/>
</dbReference>
<keyword evidence="3" id="KW-0809">Transit peptide</keyword>
<evidence type="ECO:0000313" key="6">
    <source>
        <dbReference type="RefSeq" id="XP_030921807.1"/>
    </source>
</evidence>
<keyword evidence="2" id="KW-0677">Repeat</keyword>
<dbReference type="InterPro" id="IPR055063">
    <property type="entry name" value="Rib_mS39_PPR"/>
</dbReference>
<dbReference type="PANTHER" id="PTHR16276">
    <property type="entry name" value="PENTATRICOPEPTIDE REPEAT DOMAIN-CONTAINING PROTEIN 3"/>
    <property type="match status" value="1"/>
</dbReference>
<dbReference type="PANTHER" id="PTHR16276:SF1">
    <property type="entry name" value="SMALL RIBOSOMAL SUBUNIT PROTEIN MS39"/>
    <property type="match status" value="1"/>
</dbReference>
<dbReference type="InterPro" id="IPR037387">
    <property type="entry name" value="PTCD3"/>
</dbReference>
<protein>
    <submittedName>
        <fullName evidence="6">Pentatricopeptide repeat-containing protein 3, mitochondrial-like</fullName>
    </submittedName>
</protein>
<dbReference type="GO" id="GO:0043024">
    <property type="term" value="F:ribosomal small subunit binding"/>
    <property type="evidence" value="ECO:0007669"/>
    <property type="project" value="InterPro"/>
</dbReference>
<evidence type="ECO:0000256" key="4">
    <source>
        <dbReference type="ARBA" id="ARBA00023128"/>
    </source>
</evidence>
<feature type="non-terminal residue" evidence="6">
    <location>
        <position position="98"/>
    </location>
</feature>
<name>A0A8N5F4V1_GEOFO</name>
<dbReference type="GO" id="GO:0032543">
    <property type="term" value="P:mitochondrial translation"/>
    <property type="evidence" value="ECO:0007669"/>
    <property type="project" value="InterPro"/>
</dbReference>
<dbReference type="Proteomes" id="UP000504602">
    <property type="component" value="Unplaced"/>
</dbReference>